<proteinExistence type="predicted"/>
<dbReference type="EMBL" id="CP099418">
    <property type="protein sequence ID" value="USW47304.1"/>
    <property type="molecule type" value="Genomic_DNA"/>
</dbReference>
<dbReference type="AlphaFoldDB" id="A0A9Q9AGR0"/>
<feature type="region of interest" description="Disordered" evidence="1">
    <location>
        <begin position="184"/>
        <end position="207"/>
    </location>
</feature>
<feature type="compositionally biased region" description="Basic and acidic residues" evidence="1">
    <location>
        <begin position="525"/>
        <end position="535"/>
    </location>
</feature>
<feature type="region of interest" description="Disordered" evidence="1">
    <location>
        <begin position="345"/>
        <end position="489"/>
    </location>
</feature>
<reference evidence="2" key="1">
    <citation type="submission" date="2022-06" db="EMBL/GenBank/DDBJ databases">
        <title>Complete genome sequences of two strains of the flax pathogen Septoria linicola.</title>
        <authorList>
            <person name="Lapalu N."/>
            <person name="Simon A."/>
            <person name="Demenou B."/>
            <person name="Paumier D."/>
            <person name="Guillot M.-P."/>
            <person name="Gout L."/>
            <person name="Valade R."/>
        </authorList>
    </citation>
    <scope>NUCLEOTIDE SEQUENCE</scope>
    <source>
        <strain evidence="2">SE15195</strain>
    </source>
</reference>
<evidence type="ECO:0000313" key="3">
    <source>
        <dbReference type="Proteomes" id="UP001056384"/>
    </source>
</evidence>
<gene>
    <name evidence="2" type="ORF">Slin15195_G006230</name>
</gene>
<feature type="compositionally biased region" description="Polar residues" evidence="1">
    <location>
        <begin position="438"/>
        <end position="449"/>
    </location>
</feature>
<dbReference type="Proteomes" id="UP001056384">
    <property type="component" value="Chromosome 1"/>
</dbReference>
<feature type="compositionally biased region" description="Polar residues" evidence="1">
    <location>
        <begin position="230"/>
        <end position="243"/>
    </location>
</feature>
<feature type="compositionally biased region" description="Polar residues" evidence="1">
    <location>
        <begin position="718"/>
        <end position="733"/>
    </location>
</feature>
<feature type="region of interest" description="Disordered" evidence="1">
    <location>
        <begin position="75"/>
        <end position="142"/>
    </location>
</feature>
<feature type="region of interest" description="Disordered" evidence="1">
    <location>
        <begin position="713"/>
        <end position="751"/>
    </location>
</feature>
<evidence type="ECO:0000256" key="1">
    <source>
        <dbReference type="SAM" id="MobiDB-lite"/>
    </source>
</evidence>
<feature type="region of interest" description="Disordered" evidence="1">
    <location>
        <begin position="509"/>
        <end position="550"/>
    </location>
</feature>
<feature type="region of interest" description="Disordered" evidence="1">
    <location>
        <begin position="228"/>
        <end position="321"/>
    </location>
</feature>
<evidence type="ECO:0000313" key="2">
    <source>
        <dbReference type="EMBL" id="USW47304.1"/>
    </source>
</evidence>
<feature type="compositionally biased region" description="Basic and acidic residues" evidence="1">
    <location>
        <begin position="194"/>
        <end position="206"/>
    </location>
</feature>
<sequence>MHSAYASPYEYQTLCIQKRTCDPLEAYSKDTPAETVVFAAHRVPLGPDPVQLLLGRTFSLLPTCHYFPRRSTSAPAPAIFERSPTGPDQSNSHQDTHEEKSAADDARASNLSQQQTFQQQPPSVTPLDTDMSSTQSFPRLGVLPDEYGQEENVNFRATQPPALATLQACSPTHELPVKLAVKQSQLNHQTSTARTRERARVTDRAPRQVSFGGVVKVSSSGAVTRDVDTSYLSQSTPSGSSDNELFEPSPSVPLDDSSKPRANKTAVETRAGNRGHFGLDGTSTAWVPQEPKAHASLGVDPSRAVSGGSVRKGKDKVRPGGLEELKAALRMTPIVKDVGLLGQSTNRASSLRSPHQSSPLDVVQQQRKDSGSSASFQDEVSNPQPDFSPQSQDSKENRAPRHIPISSLADRQFGGLPRSPPPRSSKHKRSDAMRLNSDEQQQLAQQLGRNPSAMDEVNNRDRAVADTSTQREVPAGPRSMDPKPRGNRIEDLMPAMTLDANMGSGNEYFDENGRLTKPYSLTMDDFNRPSRRRDPEEDLEDMSEDPRVSNYAADFAIQPASSTPSDMSTPRYKPFLRPTRDPAKIAQYLSSFNERENRNAEFENMRKSRLLESDPDASEHWLNEPAGGYFVDPAADEREMRRSDVKSKEAQAREAYMTTYFDEWYLGWLAQNRPDAPELSGRTQQERDRLIERQQEIIKGISDSPRTVFGIDEELPSTARSNTTPTQAETFSGSEAAVGDSSGSGEKHEQD</sequence>
<keyword evidence="3" id="KW-1185">Reference proteome</keyword>
<feature type="compositionally biased region" description="Polar residues" evidence="1">
    <location>
        <begin position="184"/>
        <end position="193"/>
    </location>
</feature>
<accession>A0A9Q9AGR0</accession>
<organism evidence="2 3">
    <name type="scientific">Septoria linicola</name>
    <dbReference type="NCBI Taxonomy" id="215465"/>
    <lineage>
        <taxon>Eukaryota</taxon>
        <taxon>Fungi</taxon>
        <taxon>Dikarya</taxon>
        <taxon>Ascomycota</taxon>
        <taxon>Pezizomycotina</taxon>
        <taxon>Dothideomycetes</taxon>
        <taxon>Dothideomycetidae</taxon>
        <taxon>Mycosphaerellales</taxon>
        <taxon>Mycosphaerellaceae</taxon>
        <taxon>Septoria</taxon>
    </lineage>
</organism>
<feature type="compositionally biased region" description="Polar residues" evidence="1">
    <location>
        <begin position="345"/>
        <end position="392"/>
    </location>
</feature>
<feature type="compositionally biased region" description="Basic and acidic residues" evidence="1">
    <location>
        <begin position="480"/>
        <end position="489"/>
    </location>
</feature>
<feature type="compositionally biased region" description="Basic and acidic residues" evidence="1">
    <location>
        <begin position="94"/>
        <end position="107"/>
    </location>
</feature>
<protein>
    <submittedName>
        <fullName evidence="2">Uncharacterized protein</fullName>
    </submittedName>
</protein>
<name>A0A9Q9AGR0_9PEZI</name>